<proteinExistence type="inferred from homology"/>
<evidence type="ECO:0000313" key="11">
    <source>
        <dbReference type="Proteomes" id="UP000245838"/>
    </source>
</evidence>
<keyword evidence="4 7" id="KW-0812">Transmembrane</keyword>
<dbReference type="PROSITE" id="PS01061">
    <property type="entry name" value="FLIP_2"/>
    <property type="match status" value="1"/>
</dbReference>
<sequence>MTANLDLPNDMGLIGILALATLLPFIIASGTCYIKFSIVFVMVRNALGLQQVPSNLTLNGIALMLAMFIMGPIAGDAYNAYQEQPVALGSAASVLEFLENSMESYRHYLQKYADPRLTEFFDRAHGGGGAAHDAPASGHAPSMLALLPAYALSEIKDSFRIGFYLYLPFVVVDLLISSVLLALGMMMMSPITLSVPIKLVLFVMLDGWTLLSQGLVLQYLDMGAGAEIAGGPG</sequence>
<dbReference type="EMBL" id="AP008232">
    <property type="protein sequence ID" value="BAE75359.1"/>
    <property type="molecule type" value="Genomic_DNA"/>
</dbReference>
<dbReference type="GO" id="GO:0005886">
    <property type="term" value="C:plasma membrane"/>
    <property type="evidence" value="ECO:0007669"/>
    <property type="project" value="UniProtKB-SubCell"/>
</dbReference>
<dbReference type="Proteomes" id="UP000245838">
    <property type="component" value="Chromosome sggmmb4_Chromosome"/>
</dbReference>
<dbReference type="PRINTS" id="PR01302">
    <property type="entry name" value="TYPE3IMPPROT"/>
</dbReference>
<keyword evidence="10" id="KW-1185">Reference proteome</keyword>
<evidence type="ECO:0000256" key="6">
    <source>
        <dbReference type="ARBA" id="ARBA00023136"/>
    </source>
</evidence>
<dbReference type="KEGG" id="sgl:SG2084"/>
<dbReference type="AlphaFoldDB" id="Q2NR66"/>
<evidence type="ECO:0000256" key="7">
    <source>
        <dbReference type="RuleBase" id="RU362070"/>
    </source>
</evidence>
<dbReference type="PANTHER" id="PTHR30587">
    <property type="entry name" value="FLAGELLAR BIOSYNTHETIC PROTEIN FLIP"/>
    <property type="match status" value="1"/>
</dbReference>
<dbReference type="NCBIfam" id="NF009438">
    <property type="entry name" value="PRK12797.1"/>
    <property type="match status" value="1"/>
</dbReference>
<evidence type="ECO:0000256" key="2">
    <source>
        <dbReference type="ARBA" id="ARBA00006257"/>
    </source>
</evidence>
<dbReference type="InterPro" id="IPR005838">
    <property type="entry name" value="T3SS_IM_P"/>
</dbReference>
<comment type="subcellular location">
    <subcellularLocation>
        <location evidence="1">Cell membrane</location>
        <topology evidence="1">Multi-pass membrane protein</topology>
    </subcellularLocation>
</comment>
<evidence type="ECO:0000313" key="9">
    <source>
        <dbReference type="EMBL" id="CRL46384.1"/>
    </source>
</evidence>
<gene>
    <name evidence="9" type="primary">fliP_5</name>
    <name evidence="8" type="ordered locus">SG2084</name>
    <name evidence="9" type="ORF">SGGMMB4_04963</name>
</gene>
<dbReference type="InterPro" id="IPR005773">
    <property type="entry name" value="T3SS_YscR-like"/>
</dbReference>
<keyword evidence="9" id="KW-0966">Cell projection</keyword>
<dbReference type="STRING" id="343509.SG2084"/>
<evidence type="ECO:0000256" key="5">
    <source>
        <dbReference type="ARBA" id="ARBA00022989"/>
    </source>
</evidence>
<evidence type="ECO:0000313" key="8">
    <source>
        <dbReference type="EMBL" id="BAE75359.1"/>
    </source>
</evidence>
<reference evidence="8 10" key="1">
    <citation type="journal article" date="2006" name="Genome Res.">
        <title>Massive genome erosion and functional adaptations provide insights into the symbiotic lifestyle of Sodalis glossinidius in the tsetse host.</title>
        <authorList>
            <person name="Toh H."/>
            <person name="Weiss B.L."/>
            <person name="Perkin S.A.H."/>
            <person name="Yamashita A."/>
            <person name="Oshima K."/>
            <person name="Hattori M."/>
            <person name="Aksoy S."/>
        </authorList>
    </citation>
    <scope>NUCLEOTIDE SEQUENCE [LARGE SCALE GENOMIC DNA]</scope>
    <source>
        <strain evidence="8">Morsitans</strain>
        <strain evidence="10">morsitans</strain>
    </source>
</reference>
<dbReference type="EMBL" id="LN854557">
    <property type="protein sequence ID" value="CRL46384.1"/>
    <property type="molecule type" value="Genomic_DNA"/>
</dbReference>
<keyword evidence="9" id="KW-0969">Cilium</keyword>
<dbReference type="Proteomes" id="UP000001932">
    <property type="component" value="Chromosome"/>
</dbReference>
<keyword evidence="3 7" id="KW-1003">Cell membrane</keyword>
<accession>Q2NR66</accession>
<dbReference type="GO" id="GO:0009306">
    <property type="term" value="P:protein secretion"/>
    <property type="evidence" value="ECO:0007669"/>
    <property type="project" value="UniProtKB-UniRule"/>
</dbReference>
<keyword evidence="9" id="KW-0282">Flagellum</keyword>
<feature type="transmembrane region" description="Helical" evidence="7">
    <location>
        <begin position="199"/>
        <end position="220"/>
    </location>
</feature>
<name>Q2NR66_SODGM</name>
<feature type="transmembrane region" description="Helical" evidence="7">
    <location>
        <begin position="163"/>
        <end position="187"/>
    </location>
</feature>
<evidence type="ECO:0000256" key="4">
    <source>
        <dbReference type="ARBA" id="ARBA00022692"/>
    </source>
</evidence>
<dbReference type="NCBIfam" id="TIGR01102">
    <property type="entry name" value="yscR"/>
    <property type="match status" value="1"/>
</dbReference>
<organism evidence="8 10">
    <name type="scientific">Sodalis glossinidius (strain morsitans)</name>
    <dbReference type="NCBI Taxonomy" id="343509"/>
    <lineage>
        <taxon>Bacteria</taxon>
        <taxon>Pseudomonadati</taxon>
        <taxon>Pseudomonadota</taxon>
        <taxon>Gammaproteobacteria</taxon>
        <taxon>Enterobacterales</taxon>
        <taxon>Bruguierivoracaceae</taxon>
        <taxon>Sodalis</taxon>
    </lineage>
</organism>
<reference evidence="9 11" key="2">
    <citation type="submission" date="2015-05" db="EMBL/GenBank/DDBJ databases">
        <authorList>
            <person name="Goodhead I."/>
        </authorList>
    </citation>
    <scope>NUCLEOTIDE SEQUENCE [LARGE SCALE GENOMIC DNA]</scope>
    <source>
        <strain evidence="9">B4</strain>
        <strain evidence="11">morsitans</strain>
    </source>
</reference>
<keyword evidence="5 7" id="KW-1133">Transmembrane helix</keyword>
<evidence type="ECO:0000313" key="10">
    <source>
        <dbReference type="Proteomes" id="UP000001932"/>
    </source>
</evidence>
<keyword evidence="6 7" id="KW-0472">Membrane</keyword>
<dbReference type="NCBIfam" id="NF009437">
    <property type="entry name" value="PRK12796.1"/>
    <property type="match status" value="1"/>
</dbReference>
<evidence type="ECO:0000256" key="3">
    <source>
        <dbReference type="ARBA" id="ARBA00022475"/>
    </source>
</evidence>
<feature type="transmembrane region" description="Helical" evidence="7">
    <location>
        <begin position="56"/>
        <end position="75"/>
    </location>
</feature>
<dbReference type="eggNOG" id="COG4790">
    <property type="taxonomic scope" value="Bacteria"/>
</dbReference>
<protein>
    <submittedName>
        <fullName evidence="9">Flagellar biosynthetic protein FliP</fullName>
    </submittedName>
    <submittedName>
        <fullName evidence="8">Type III secretion apparatus SpaP</fullName>
    </submittedName>
</protein>
<dbReference type="Pfam" id="PF00813">
    <property type="entry name" value="FliP"/>
    <property type="match status" value="1"/>
</dbReference>
<evidence type="ECO:0000256" key="1">
    <source>
        <dbReference type="ARBA" id="ARBA00004651"/>
    </source>
</evidence>
<feature type="transmembrane region" description="Helical" evidence="7">
    <location>
        <begin position="12"/>
        <end position="36"/>
    </location>
</feature>
<comment type="similarity">
    <text evidence="2 7">Belongs to the FliP/MopC/SpaP family.</text>
</comment>
<dbReference type="HOGENOM" id="CLU_042028_2_0_6"/>
<dbReference type="PANTHER" id="PTHR30587:SF2">
    <property type="entry name" value="SURFACE PRESENTATION OF ANTIGENS PROTEIN SPAP"/>
    <property type="match status" value="1"/>
</dbReference>